<comment type="similarity">
    <text evidence="2 8">Belongs to the pantothenate synthetase family.</text>
</comment>
<dbReference type="InterPro" id="IPR042176">
    <property type="entry name" value="Pantoate_ligase_C"/>
</dbReference>
<dbReference type="Proteomes" id="UP000648908">
    <property type="component" value="Unassembled WGS sequence"/>
</dbReference>
<keyword evidence="5 8" id="KW-0547">Nucleotide-binding</keyword>
<keyword evidence="3 8" id="KW-0436">Ligase</keyword>
<gene>
    <name evidence="8" type="primary">panC</name>
    <name evidence="9" type="ORF">JL811_12905</name>
</gene>
<keyword evidence="6 8" id="KW-0067">ATP-binding</keyword>
<evidence type="ECO:0000256" key="7">
    <source>
        <dbReference type="ARBA" id="ARBA00048258"/>
    </source>
</evidence>
<evidence type="ECO:0000256" key="2">
    <source>
        <dbReference type="ARBA" id="ARBA00009256"/>
    </source>
</evidence>
<proteinExistence type="inferred from homology"/>
<keyword evidence="4 8" id="KW-0566">Pantothenate biosynthesis</keyword>
<keyword evidence="8" id="KW-0963">Cytoplasm</keyword>
<sequence>MPPPVLRRVAMMRPLVAGWKRANETVGVVPTMGALHEGHLSLVRAARAECSRVIVTIFINPKQFNSTEDLAKYPRTEDEDLALLAPLGVDAVLSPPPEEVYPPGFATTVSVSGLSAPMEGEHRPGHFDGMATVVTKLFGMTEADRAYFGQKDWQQLQIVQRFVADLNLPLTVVGCETIRETDGLAMSSRNRRLDPAARAIAPALHRIMQESAALIRAGAPVPETMKTARAQLVEAGFASVEYLELRSAATLDRVQDLSAPARMLAAAHLGGVRLIDNIAV</sequence>
<evidence type="ECO:0000313" key="9">
    <source>
        <dbReference type="EMBL" id="MBL4918120.1"/>
    </source>
</evidence>
<feature type="binding site" evidence="8">
    <location>
        <position position="63"/>
    </location>
    <ligand>
        <name>(R)-pantoate</name>
        <dbReference type="ChEBI" id="CHEBI:15980"/>
    </ligand>
</feature>
<comment type="caution">
    <text evidence="9">The sequence shown here is derived from an EMBL/GenBank/DDBJ whole genome shotgun (WGS) entry which is preliminary data.</text>
</comment>
<dbReference type="CDD" id="cd00560">
    <property type="entry name" value="PanC"/>
    <property type="match status" value="1"/>
</dbReference>
<feature type="binding site" evidence="8">
    <location>
        <begin position="149"/>
        <end position="152"/>
    </location>
    <ligand>
        <name>ATP</name>
        <dbReference type="ChEBI" id="CHEBI:30616"/>
    </ligand>
</feature>
<accession>A0A8K0Y0F0</accession>
<evidence type="ECO:0000256" key="8">
    <source>
        <dbReference type="HAMAP-Rule" id="MF_00158"/>
    </source>
</evidence>
<evidence type="ECO:0000256" key="6">
    <source>
        <dbReference type="ARBA" id="ARBA00022840"/>
    </source>
</evidence>
<comment type="miscellaneous">
    <text evidence="8">The reaction proceeds by a bi uni uni bi ping pong mechanism.</text>
</comment>
<comment type="subcellular location">
    <subcellularLocation>
        <location evidence="8">Cytoplasm</location>
    </subcellularLocation>
</comment>
<dbReference type="GO" id="GO:0015940">
    <property type="term" value="P:pantothenate biosynthetic process"/>
    <property type="evidence" value="ECO:0007669"/>
    <property type="project" value="UniProtKB-UniRule"/>
</dbReference>
<dbReference type="AlphaFoldDB" id="A0A8K0Y0F0"/>
<dbReference type="GO" id="GO:0004592">
    <property type="term" value="F:pantoate-beta-alanine ligase activity"/>
    <property type="evidence" value="ECO:0007669"/>
    <property type="project" value="UniProtKB-UniRule"/>
</dbReference>
<dbReference type="Gene3D" id="3.40.50.620">
    <property type="entry name" value="HUPs"/>
    <property type="match status" value="1"/>
</dbReference>
<dbReference type="PANTHER" id="PTHR21299">
    <property type="entry name" value="CYTIDYLATE KINASE/PANTOATE-BETA-ALANINE LIGASE"/>
    <property type="match status" value="1"/>
</dbReference>
<evidence type="ECO:0000256" key="5">
    <source>
        <dbReference type="ARBA" id="ARBA00022741"/>
    </source>
</evidence>
<dbReference type="RefSeq" id="WP_202689296.1">
    <property type="nucleotide sequence ID" value="NZ_JAESVN010000005.1"/>
</dbReference>
<evidence type="ECO:0000256" key="3">
    <source>
        <dbReference type="ARBA" id="ARBA00022598"/>
    </source>
</evidence>
<comment type="pathway">
    <text evidence="1 8">Cofactor biosynthesis; (R)-pantothenate biosynthesis; (R)-pantothenate from (R)-pantoate and beta-alanine: step 1/1.</text>
</comment>
<feature type="binding site" evidence="8">
    <location>
        <begin position="32"/>
        <end position="39"/>
    </location>
    <ligand>
        <name>ATP</name>
        <dbReference type="ChEBI" id="CHEBI:30616"/>
    </ligand>
</feature>
<keyword evidence="10" id="KW-1185">Reference proteome</keyword>
<reference evidence="9" key="1">
    <citation type="submission" date="2021-01" db="EMBL/GenBank/DDBJ databases">
        <title>Tabrizicola alba sp. nov. a motile alkaliphilic bacterium isolated from a soda lake.</title>
        <authorList>
            <person name="Szuroczki S."/>
            <person name="Abbaszade G."/>
            <person name="Schumann P."/>
            <person name="Toth E."/>
        </authorList>
    </citation>
    <scope>NUCLEOTIDE SEQUENCE</scope>
    <source>
        <strain evidence="9">DMG-N-6</strain>
    </source>
</reference>
<feature type="binding site" evidence="8">
    <location>
        <position position="178"/>
    </location>
    <ligand>
        <name>ATP</name>
        <dbReference type="ChEBI" id="CHEBI:30616"/>
    </ligand>
</feature>
<dbReference type="Pfam" id="PF02569">
    <property type="entry name" value="Pantoate_ligase"/>
    <property type="match status" value="1"/>
</dbReference>
<feature type="binding site" evidence="8">
    <location>
        <begin position="186"/>
        <end position="189"/>
    </location>
    <ligand>
        <name>ATP</name>
        <dbReference type="ChEBI" id="CHEBI:30616"/>
    </ligand>
</feature>
<dbReference type="PANTHER" id="PTHR21299:SF1">
    <property type="entry name" value="PANTOATE--BETA-ALANINE LIGASE"/>
    <property type="match status" value="1"/>
</dbReference>
<dbReference type="InterPro" id="IPR003721">
    <property type="entry name" value="Pantoate_ligase"/>
</dbReference>
<dbReference type="NCBIfam" id="TIGR00018">
    <property type="entry name" value="panC"/>
    <property type="match status" value="1"/>
</dbReference>
<evidence type="ECO:0000256" key="4">
    <source>
        <dbReference type="ARBA" id="ARBA00022655"/>
    </source>
</evidence>
<organism evidence="9 10">
    <name type="scientific">Szabonella alba</name>
    <dbReference type="NCBI Taxonomy" id="2804194"/>
    <lineage>
        <taxon>Bacteria</taxon>
        <taxon>Pseudomonadati</taxon>
        <taxon>Pseudomonadota</taxon>
        <taxon>Alphaproteobacteria</taxon>
        <taxon>Rhodobacterales</taxon>
        <taxon>Paracoccaceae</taxon>
        <taxon>Szabonella</taxon>
    </lineage>
</organism>
<comment type="catalytic activity">
    <reaction evidence="7 8">
        <text>(R)-pantoate + beta-alanine + ATP = (R)-pantothenate + AMP + diphosphate + H(+)</text>
        <dbReference type="Rhea" id="RHEA:10912"/>
        <dbReference type="ChEBI" id="CHEBI:15378"/>
        <dbReference type="ChEBI" id="CHEBI:15980"/>
        <dbReference type="ChEBI" id="CHEBI:29032"/>
        <dbReference type="ChEBI" id="CHEBI:30616"/>
        <dbReference type="ChEBI" id="CHEBI:33019"/>
        <dbReference type="ChEBI" id="CHEBI:57966"/>
        <dbReference type="ChEBI" id="CHEBI:456215"/>
        <dbReference type="EC" id="6.3.2.1"/>
    </reaction>
</comment>
<evidence type="ECO:0000313" key="10">
    <source>
        <dbReference type="Proteomes" id="UP000648908"/>
    </source>
</evidence>
<dbReference type="GO" id="GO:0005524">
    <property type="term" value="F:ATP binding"/>
    <property type="evidence" value="ECO:0007669"/>
    <property type="project" value="UniProtKB-KW"/>
</dbReference>
<feature type="active site" description="Proton donor" evidence="8">
    <location>
        <position position="39"/>
    </location>
</feature>
<dbReference type="EC" id="6.3.2.1" evidence="8"/>
<dbReference type="Gene3D" id="3.30.1300.10">
    <property type="entry name" value="Pantoate-beta-alanine ligase, C-terminal domain"/>
    <property type="match status" value="1"/>
</dbReference>
<dbReference type="HAMAP" id="MF_00158">
    <property type="entry name" value="PanC"/>
    <property type="match status" value="1"/>
</dbReference>
<dbReference type="SUPFAM" id="SSF52374">
    <property type="entry name" value="Nucleotidylyl transferase"/>
    <property type="match status" value="1"/>
</dbReference>
<dbReference type="EMBL" id="JAESVN010000005">
    <property type="protein sequence ID" value="MBL4918120.1"/>
    <property type="molecule type" value="Genomic_DNA"/>
</dbReference>
<dbReference type="InterPro" id="IPR014729">
    <property type="entry name" value="Rossmann-like_a/b/a_fold"/>
</dbReference>
<feature type="binding site" evidence="8">
    <location>
        <position position="155"/>
    </location>
    <ligand>
        <name>(R)-pantoate</name>
        <dbReference type="ChEBI" id="CHEBI:15980"/>
    </ligand>
</feature>
<dbReference type="UniPathway" id="UPA00028">
    <property type="reaction ID" value="UER00005"/>
</dbReference>
<comment type="subunit">
    <text evidence="8">Homodimer.</text>
</comment>
<evidence type="ECO:0000256" key="1">
    <source>
        <dbReference type="ARBA" id="ARBA00004990"/>
    </source>
</evidence>
<comment type="function">
    <text evidence="8">Catalyzes the condensation of pantoate with beta-alanine in an ATP-dependent reaction via a pantoyl-adenylate intermediate.</text>
</comment>
<feature type="binding site" evidence="8">
    <location>
        <position position="63"/>
    </location>
    <ligand>
        <name>beta-alanine</name>
        <dbReference type="ChEBI" id="CHEBI:57966"/>
    </ligand>
</feature>
<dbReference type="GO" id="GO:0005829">
    <property type="term" value="C:cytosol"/>
    <property type="evidence" value="ECO:0007669"/>
    <property type="project" value="TreeGrafter"/>
</dbReference>
<name>A0A8K0Y0F0_9RHOB</name>
<protein>
    <recommendedName>
        <fullName evidence="8">Pantothenate synthetase</fullName>
        <shortName evidence="8">PS</shortName>
        <ecNumber evidence="8">6.3.2.1</ecNumber>
    </recommendedName>
    <alternativeName>
        <fullName evidence="8">Pantoate--beta-alanine ligase</fullName>
    </alternativeName>
    <alternativeName>
        <fullName evidence="8">Pantoate-activating enzyme</fullName>
    </alternativeName>
</protein>